<protein>
    <submittedName>
        <fullName evidence="1">Unnamed protein product</fullName>
    </submittedName>
</protein>
<comment type="caution">
    <text evidence="1">The sequence shown here is derived from an EMBL/GenBank/DDBJ whole genome shotgun (WGS) entry which is preliminary data.</text>
</comment>
<sequence length="255" mass="29840">MMEDGGEYYVKINNTTTKEKILIGTCFHMALRHQVDDKIQFRSDGELDRISRQPQKGKKYGGGIRFGQMGRNILLALNKMDILNELWNSDLTNIYIDSGIINNSKGIKRSCHQYLIICLSYLRALEYDIRLEDNKYSIIPLDRKILKKTNTLQFGDSNPFDVRIWRRTVVLPLCLRSNKLEKYYNSKNIEEIEKETKNLLKSKEGAYHKYVEGYRVNNCIRSVITPDPTLPIYEIKIPYDAEMNLRYGILKDNQL</sequence>
<name>A0ACB5TWA5_AMBMO</name>
<evidence type="ECO:0000313" key="1">
    <source>
        <dbReference type="EMBL" id="GME95985.1"/>
    </source>
</evidence>
<reference evidence="1" key="1">
    <citation type="submission" date="2023-04" db="EMBL/GenBank/DDBJ databases">
        <title>Ambrosiozyma monospora NBRC 10751.</title>
        <authorList>
            <person name="Ichikawa N."/>
            <person name="Sato H."/>
            <person name="Tonouchi N."/>
        </authorList>
    </citation>
    <scope>NUCLEOTIDE SEQUENCE</scope>
    <source>
        <strain evidence="1">NBRC 10751</strain>
    </source>
</reference>
<proteinExistence type="predicted"/>
<keyword evidence="2" id="KW-1185">Reference proteome</keyword>
<dbReference type="Proteomes" id="UP001165064">
    <property type="component" value="Unassembled WGS sequence"/>
</dbReference>
<organism evidence="1 2">
    <name type="scientific">Ambrosiozyma monospora</name>
    <name type="common">Yeast</name>
    <name type="synonym">Endomycopsis monosporus</name>
    <dbReference type="NCBI Taxonomy" id="43982"/>
    <lineage>
        <taxon>Eukaryota</taxon>
        <taxon>Fungi</taxon>
        <taxon>Dikarya</taxon>
        <taxon>Ascomycota</taxon>
        <taxon>Saccharomycotina</taxon>
        <taxon>Pichiomycetes</taxon>
        <taxon>Pichiales</taxon>
        <taxon>Pichiaceae</taxon>
        <taxon>Ambrosiozyma</taxon>
    </lineage>
</organism>
<evidence type="ECO:0000313" key="2">
    <source>
        <dbReference type="Proteomes" id="UP001165064"/>
    </source>
</evidence>
<gene>
    <name evidence="1" type="ORF">Amon02_000986800</name>
</gene>
<accession>A0ACB5TWA5</accession>
<dbReference type="EMBL" id="BSXS01009602">
    <property type="protein sequence ID" value="GME95985.1"/>
    <property type="molecule type" value="Genomic_DNA"/>
</dbReference>